<accession>A0AAD8BMP2</accession>
<dbReference type="GO" id="GO:0046872">
    <property type="term" value="F:metal ion binding"/>
    <property type="evidence" value="ECO:0007669"/>
    <property type="project" value="UniProtKB-ARBA"/>
</dbReference>
<dbReference type="AlphaFoldDB" id="A0AAD8BMP2"/>
<gene>
    <name evidence="2" type="ORF">Bpfe_012982</name>
</gene>
<proteinExistence type="predicted"/>
<dbReference type="Pfam" id="PF05721">
    <property type="entry name" value="PhyH"/>
    <property type="match status" value="1"/>
</dbReference>
<dbReference type="Proteomes" id="UP001233172">
    <property type="component" value="Unassembled WGS sequence"/>
</dbReference>
<evidence type="ECO:0000313" key="3">
    <source>
        <dbReference type="Proteomes" id="UP001233172"/>
    </source>
</evidence>
<reference evidence="2" key="2">
    <citation type="submission" date="2023-04" db="EMBL/GenBank/DDBJ databases">
        <authorList>
            <person name="Bu L."/>
            <person name="Lu L."/>
            <person name="Laidemitt M.R."/>
            <person name="Zhang S.M."/>
            <person name="Mutuku M."/>
            <person name="Mkoji G."/>
            <person name="Steinauer M."/>
            <person name="Loker E.S."/>
        </authorList>
    </citation>
    <scope>NUCLEOTIDE SEQUENCE</scope>
    <source>
        <strain evidence="2">KasaAsao</strain>
        <tissue evidence="2">Whole Snail</tissue>
    </source>
</reference>
<dbReference type="GO" id="GO:0016491">
    <property type="term" value="F:oxidoreductase activity"/>
    <property type="evidence" value="ECO:0007669"/>
    <property type="project" value="UniProtKB-ARBA"/>
</dbReference>
<evidence type="ECO:0000256" key="1">
    <source>
        <dbReference type="ARBA" id="ARBA00001962"/>
    </source>
</evidence>
<dbReference type="EMBL" id="JASAOG010000054">
    <property type="protein sequence ID" value="KAK0057464.1"/>
    <property type="molecule type" value="Genomic_DNA"/>
</dbReference>
<comment type="cofactor">
    <cofactor evidence="1">
        <name>Fe cation</name>
        <dbReference type="ChEBI" id="CHEBI:24875"/>
    </cofactor>
</comment>
<dbReference type="Gene3D" id="2.60.120.620">
    <property type="entry name" value="q2cbj1_9rhob like domain"/>
    <property type="match status" value="1"/>
</dbReference>
<comment type="caution">
    <text evidence="2">The sequence shown here is derived from an EMBL/GenBank/DDBJ whole genome shotgun (WGS) entry which is preliminary data.</text>
</comment>
<evidence type="ECO:0000313" key="2">
    <source>
        <dbReference type="EMBL" id="KAK0057464.1"/>
    </source>
</evidence>
<organism evidence="2 3">
    <name type="scientific">Biomphalaria pfeifferi</name>
    <name type="common">Bloodfluke planorb</name>
    <name type="synonym">Freshwater snail</name>
    <dbReference type="NCBI Taxonomy" id="112525"/>
    <lineage>
        <taxon>Eukaryota</taxon>
        <taxon>Metazoa</taxon>
        <taxon>Spiralia</taxon>
        <taxon>Lophotrochozoa</taxon>
        <taxon>Mollusca</taxon>
        <taxon>Gastropoda</taxon>
        <taxon>Heterobranchia</taxon>
        <taxon>Euthyneura</taxon>
        <taxon>Panpulmonata</taxon>
        <taxon>Hygrophila</taxon>
        <taxon>Lymnaeoidea</taxon>
        <taxon>Planorbidae</taxon>
        <taxon>Biomphalaria</taxon>
    </lineage>
</organism>
<protein>
    <submittedName>
        <fullName evidence="2">Uncharacterized protein</fullName>
    </submittedName>
</protein>
<dbReference type="InterPro" id="IPR008775">
    <property type="entry name" value="Phytyl_CoA_dOase-like"/>
</dbReference>
<reference evidence="2" key="1">
    <citation type="journal article" date="2023" name="PLoS Negl. Trop. Dis.">
        <title>A genome sequence for Biomphalaria pfeifferi, the major vector snail for the human-infecting parasite Schistosoma mansoni.</title>
        <authorList>
            <person name="Bu L."/>
            <person name="Lu L."/>
            <person name="Laidemitt M.R."/>
            <person name="Zhang S.M."/>
            <person name="Mutuku M."/>
            <person name="Mkoji G."/>
            <person name="Steinauer M."/>
            <person name="Loker E.S."/>
        </authorList>
    </citation>
    <scope>NUCLEOTIDE SEQUENCE</scope>
    <source>
        <strain evidence="2">KasaAsao</strain>
    </source>
</reference>
<dbReference type="SUPFAM" id="SSF51197">
    <property type="entry name" value="Clavaminate synthase-like"/>
    <property type="match status" value="1"/>
</dbReference>
<sequence>MKASHKKDTYEFNFTREKFYLEEMGHRFSKAGPAIIRSCLHSGTSLRRVISTARVVSKIDPLNCFQALSTPLTIKMSDSPLAKDWSLDHETSGALFEPIKKKDDWLKHRLSEEDIKRYQANGYINHVQVLTHEQCDLLLQEYRCFMENDLCQEKMDLLYEYHRNQTGDENNVLMHALGHWRVSPLFHDLVFLPSVVVKVSQLLNPGTLTPVRFWHDQLFAKPAKHGGVVAWHQDYSYWTRTRPMQHITVHIALEDQTEDNGTIQYIPGSHRWNRNGEPLPVLDFNFKDMEIIKSILTPEELEKFKPVPANLRKGEASFHHALSVHGSYENRSDQPRRAAVLNYFADGTLSDVNTELLKGSFIPKGQRMSGQLYPLVYSPEW</sequence>
<keyword evidence="3" id="KW-1185">Reference proteome</keyword>
<dbReference type="PANTHER" id="PTHR20883:SF48">
    <property type="entry name" value="ECTOINE DIOXYGENASE"/>
    <property type="match status" value="1"/>
</dbReference>
<name>A0AAD8BMP2_BIOPF</name>
<dbReference type="PANTHER" id="PTHR20883">
    <property type="entry name" value="PHYTANOYL-COA DIOXYGENASE DOMAIN CONTAINING 1"/>
    <property type="match status" value="1"/>
</dbReference>